<feature type="transmembrane region" description="Helical" evidence="1">
    <location>
        <begin position="236"/>
        <end position="255"/>
    </location>
</feature>
<feature type="transmembrane region" description="Helical" evidence="1">
    <location>
        <begin position="147"/>
        <end position="165"/>
    </location>
</feature>
<evidence type="ECO:0000313" key="4">
    <source>
        <dbReference type="Proteomes" id="UP000027822"/>
    </source>
</evidence>
<keyword evidence="1" id="KW-0812">Transmembrane</keyword>
<feature type="transmembrane region" description="Helical" evidence="1">
    <location>
        <begin position="51"/>
        <end position="75"/>
    </location>
</feature>
<keyword evidence="1" id="KW-1133">Transmembrane helix</keyword>
<dbReference type="GO" id="GO:0080120">
    <property type="term" value="P:CAAX-box protein maturation"/>
    <property type="evidence" value="ECO:0007669"/>
    <property type="project" value="UniProtKB-ARBA"/>
</dbReference>
<dbReference type="InterPro" id="IPR003675">
    <property type="entry name" value="Rce1/LyrA-like_dom"/>
</dbReference>
<dbReference type="eggNOG" id="ENOG502ZAAA">
    <property type="taxonomic scope" value="Bacteria"/>
</dbReference>
<evidence type="ECO:0000256" key="1">
    <source>
        <dbReference type="SAM" id="Phobius"/>
    </source>
</evidence>
<name>A0A073K2D9_9BACI</name>
<keyword evidence="1" id="KW-0472">Membrane</keyword>
<dbReference type="Proteomes" id="UP000027822">
    <property type="component" value="Unassembled WGS sequence"/>
</dbReference>
<dbReference type="OrthoDB" id="378663at2"/>
<dbReference type="GO" id="GO:0004175">
    <property type="term" value="F:endopeptidase activity"/>
    <property type="evidence" value="ECO:0007669"/>
    <property type="project" value="UniProtKB-ARBA"/>
</dbReference>
<evidence type="ECO:0000313" key="3">
    <source>
        <dbReference type="EMBL" id="KEK20675.1"/>
    </source>
</evidence>
<proteinExistence type="predicted"/>
<feature type="transmembrane region" description="Helical" evidence="1">
    <location>
        <begin position="91"/>
        <end position="113"/>
    </location>
</feature>
<evidence type="ECO:0000259" key="2">
    <source>
        <dbReference type="Pfam" id="PF02517"/>
    </source>
</evidence>
<protein>
    <recommendedName>
        <fullName evidence="2">CAAX prenyl protease 2/Lysostaphin resistance protein A-like domain-containing protein</fullName>
    </recommendedName>
</protein>
<dbReference type="RefSeq" id="WP_084157897.1">
    <property type="nucleotide sequence ID" value="NZ_CBCSJC010000020.1"/>
</dbReference>
<organism evidence="3 4">
    <name type="scientific">Bacillus manliponensis</name>
    <dbReference type="NCBI Taxonomy" id="574376"/>
    <lineage>
        <taxon>Bacteria</taxon>
        <taxon>Bacillati</taxon>
        <taxon>Bacillota</taxon>
        <taxon>Bacilli</taxon>
        <taxon>Bacillales</taxon>
        <taxon>Bacillaceae</taxon>
        <taxon>Bacillus</taxon>
        <taxon>Bacillus cereus group</taxon>
    </lineage>
</organism>
<dbReference type="EMBL" id="JOTN01000003">
    <property type="protein sequence ID" value="KEK20675.1"/>
    <property type="molecule type" value="Genomic_DNA"/>
</dbReference>
<feature type="transmembrane region" description="Helical" evidence="1">
    <location>
        <begin position="12"/>
        <end position="31"/>
    </location>
</feature>
<reference evidence="3 4" key="1">
    <citation type="submission" date="2014-06" db="EMBL/GenBank/DDBJ databases">
        <title>Draft genome sequence of Bacillus manliponensis JCM 15802 (MCCC 1A00708).</title>
        <authorList>
            <person name="Lai Q."/>
            <person name="Liu Y."/>
            <person name="Shao Z."/>
        </authorList>
    </citation>
    <scope>NUCLEOTIDE SEQUENCE [LARGE SCALE GENOMIC DNA]</scope>
    <source>
        <strain evidence="3 4">JCM 15802</strain>
    </source>
</reference>
<dbReference type="Pfam" id="PF02517">
    <property type="entry name" value="Rce1-like"/>
    <property type="match status" value="1"/>
</dbReference>
<dbReference type="STRING" id="574376.BAMA_14805"/>
<accession>A0A073K2D9</accession>
<gene>
    <name evidence="3" type="ORF">BAMA_14805</name>
</gene>
<comment type="caution">
    <text evidence="3">The sequence shown here is derived from an EMBL/GenBank/DDBJ whole genome shotgun (WGS) entry which is preliminary data.</text>
</comment>
<keyword evidence="4" id="KW-1185">Reference proteome</keyword>
<sequence>MKSIYKQAFQFSLWMLPIGILGGILVGINSWSMFNEEIRNQIIAQMPKEAFILILVLQVGLLYAGIMGFFGYILASKVNLLKKLTFTKRNIFTALFSGILAALLLFLPDYFLFSNQLPEVAAVYTKENFSPLNLITSVIYGGILEEIMMRLFVMSLLVFILWKLFARSKTKEHIPVWIFIIANIGAALLFAAGHLPATAMLFGHLDTLILIRCFILNSIPGLIFGWLYWKHGLHYAMIAHAFTHVTIYVILYLFIF</sequence>
<feature type="transmembrane region" description="Helical" evidence="1">
    <location>
        <begin position="177"/>
        <end position="197"/>
    </location>
</feature>
<feature type="domain" description="CAAX prenyl protease 2/Lysostaphin resistance protein A-like" evidence="2">
    <location>
        <begin position="131"/>
        <end position="244"/>
    </location>
</feature>
<dbReference type="AlphaFoldDB" id="A0A073K2D9"/>
<feature type="transmembrane region" description="Helical" evidence="1">
    <location>
        <begin position="209"/>
        <end position="229"/>
    </location>
</feature>